<evidence type="ECO:0000313" key="1">
    <source>
        <dbReference type="EMBL" id="GED60713.1"/>
    </source>
</evidence>
<proteinExistence type="predicted"/>
<name>A0ABQ0TG72_9BACL</name>
<accession>A0ABQ0TG72</accession>
<dbReference type="EMBL" id="BJOL01000033">
    <property type="protein sequence ID" value="GED60713.1"/>
    <property type="molecule type" value="Genomic_DNA"/>
</dbReference>
<evidence type="ECO:0000313" key="2">
    <source>
        <dbReference type="Proteomes" id="UP000319498"/>
    </source>
</evidence>
<sequence>MSSNKTTFHELNKNETFTWRDIVTIVSKNENYFGVRRHLLDYVDFKTFHEIYSQYSRML</sequence>
<organism evidence="1 2">
    <name type="scientific">Brevibacillus formosus</name>
    <dbReference type="NCBI Taxonomy" id="54913"/>
    <lineage>
        <taxon>Bacteria</taxon>
        <taxon>Bacillati</taxon>
        <taxon>Bacillota</taxon>
        <taxon>Bacilli</taxon>
        <taxon>Bacillales</taxon>
        <taxon>Paenibacillaceae</taxon>
        <taxon>Brevibacillus</taxon>
    </lineage>
</organism>
<gene>
    <name evidence="1" type="ORF">BFO01nite_48450</name>
</gene>
<protein>
    <submittedName>
        <fullName evidence="1">Uncharacterized protein</fullName>
    </submittedName>
</protein>
<comment type="caution">
    <text evidence="1">The sequence shown here is derived from an EMBL/GenBank/DDBJ whole genome shotgun (WGS) entry which is preliminary data.</text>
</comment>
<reference evidence="1 2" key="1">
    <citation type="submission" date="2019-06" db="EMBL/GenBank/DDBJ databases">
        <title>Whole genome shotgun sequence of Brevibacillus formosus NBRC 15716.</title>
        <authorList>
            <person name="Hosoyama A."/>
            <person name="Uohara A."/>
            <person name="Ohji S."/>
            <person name="Ichikawa N."/>
        </authorList>
    </citation>
    <scope>NUCLEOTIDE SEQUENCE [LARGE SCALE GENOMIC DNA]</scope>
    <source>
        <strain evidence="1 2">NBRC 15716</strain>
    </source>
</reference>
<keyword evidence="2" id="KW-1185">Reference proteome</keyword>
<dbReference type="Proteomes" id="UP000319498">
    <property type="component" value="Unassembled WGS sequence"/>
</dbReference>